<evidence type="ECO:0008006" key="3">
    <source>
        <dbReference type="Google" id="ProtNLM"/>
    </source>
</evidence>
<organism evidence="1 2">
    <name type="scientific">Streptomyces shaanxiensis</name>
    <dbReference type="NCBI Taxonomy" id="653357"/>
    <lineage>
        <taxon>Bacteria</taxon>
        <taxon>Bacillati</taxon>
        <taxon>Actinomycetota</taxon>
        <taxon>Actinomycetes</taxon>
        <taxon>Kitasatosporales</taxon>
        <taxon>Streptomycetaceae</taxon>
        <taxon>Streptomyces</taxon>
    </lineage>
</organism>
<evidence type="ECO:0000313" key="2">
    <source>
        <dbReference type="Proteomes" id="UP001499984"/>
    </source>
</evidence>
<comment type="caution">
    <text evidence="1">The sequence shown here is derived from an EMBL/GenBank/DDBJ whole genome shotgun (WGS) entry which is preliminary data.</text>
</comment>
<proteinExistence type="predicted"/>
<evidence type="ECO:0000313" key="1">
    <source>
        <dbReference type="EMBL" id="GAA4062381.1"/>
    </source>
</evidence>
<gene>
    <name evidence="1" type="ORF">GCM10022233_40260</name>
</gene>
<dbReference type="EMBL" id="BAAAZY010000011">
    <property type="protein sequence ID" value="GAA4062381.1"/>
    <property type="molecule type" value="Genomic_DNA"/>
</dbReference>
<dbReference type="Proteomes" id="UP001499984">
    <property type="component" value="Unassembled WGS sequence"/>
</dbReference>
<name>A0ABP7V9K7_9ACTN</name>
<accession>A0ABP7V9K7</accession>
<keyword evidence="2" id="KW-1185">Reference proteome</keyword>
<reference evidence="2" key="1">
    <citation type="journal article" date="2019" name="Int. J. Syst. Evol. Microbiol.">
        <title>The Global Catalogue of Microorganisms (GCM) 10K type strain sequencing project: providing services to taxonomists for standard genome sequencing and annotation.</title>
        <authorList>
            <consortium name="The Broad Institute Genomics Platform"/>
            <consortium name="The Broad Institute Genome Sequencing Center for Infectious Disease"/>
            <person name="Wu L."/>
            <person name="Ma J."/>
        </authorList>
    </citation>
    <scope>NUCLEOTIDE SEQUENCE [LARGE SCALE GENOMIC DNA]</scope>
    <source>
        <strain evidence="2">JCM 16925</strain>
    </source>
</reference>
<sequence length="90" mass="9276">MSAGPRTADEEYAATMRDLGTAVLAFGREGGGLSAEEVAAREQAAAERINQLVAASRPLAAHGSCASCGEPCGPLVHTLRCLPLRSLLLL</sequence>
<protein>
    <recommendedName>
        <fullName evidence="3">DksA C4-type domain-containing protein</fullName>
    </recommendedName>
</protein>